<accession>A0ABT5K0T8</accession>
<dbReference type="InterPro" id="IPR006946">
    <property type="entry name" value="DGR2-like_dom"/>
</dbReference>
<evidence type="ECO:0000313" key="5">
    <source>
        <dbReference type="Proteomes" id="UP001221208"/>
    </source>
</evidence>
<evidence type="ECO:0000313" key="4">
    <source>
        <dbReference type="EMBL" id="MDC8758611.1"/>
    </source>
</evidence>
<dbReference type="Proteomes" id="UP001221208">
    <property type="component" value="Unassembled WGS sequence"/>
</dbReference>
<sequence length="215" mass="22797">MPRLPALILSLNLLLLAGVTQAAPNLLSNGSFEQPGIHSQYALYSSGSKAIAGWTVVGADVQLTRTEFVPAADGKNWVDLTGVYGYDKGLRSDAVRTTAGQHYRLSFDLGDYYLAGFQTATLAVSINGAPQTLFTNVYQGGVMDWERMSFDWVANSGSAQITFLGVANGKLSNNAVIGLDNVVFEQLSAVPEPSTYAMLLAGLALVGAAMRRKAG</sequence>
<gene>
    <name evidence="4" type="ORF">OIK44_13595</name>
</gene>
<keyword evidence="1" id="KW-0732">Signal</keyword>
<dbReference type="Gene3D" id="2.60.120.260">
    <property type="entry name" value="Galactose-binding domain-like"/>
    <property type="match status" value="1"/>
</dbReference>
<dbReference type="EMBL" id="JAQQXR010000005">
    <property type="protein sequence ID" value="MDC8758611.1"/>
    <property type="molecule type" value="Genomic_DNA"/>
</dbReference>
<dbReference type="Pfam" id="PF04862">
    <property type="entry name" value="DUF642"/>
    <property type="match status" value="1"/>
</dbReference>
<feature type="domain" description="DUF642" evidence="2">
    <location>
        <begin position="25"/>
        <end position="163"/>
    </location>
</feature>
<dbReference type="NCBIfam" id="TIGR02595">
    <property type="entry name" value="PEP_CTERM"/>
    <property type="match status" value="1"/>
</dbReference>
<dbReference type="Pfam" id="PF07589">
    <property type="entry name" value="PEP-CTERM"/>
    <property type="match status" value="1"/>
</dbReference>
<feature type="domain" description="Ice-binding protein C-terminal" evidence="3">
    <location>
        <begin position="189"/>
        <end position="213"/>
    </location>
</feature>
<reference evidence="4 5" key="1">
    <citation type="submission" date="2022-10" db="EMBL/GenBank/DDBJ databases">
        <title>Janthinobacterium sp. hw3 Genome sequencing.</title>
        <authorList>
            <person name="Park S."/>
        </authorList>
    </citation>
    <scope>NUCLEOTIDE SEQUENCE [LARGE SCALE GENOMIC DNA]</scope>
    <source>
        <strain evidence="5">hw3</strain>
    </source>
</reference>
<name>A0ABT5K0T8_9BURK</name>
<feature type="signal peptide" evidence="1">
    <location>
        <begin position="1"/>
        <end position="22"/>
    </location>
</feature>
<organism evidence="4 5">
    <name type="scientific">Janthinobacterium fluminis</name>
    <dbReference type="NCBI Taxonomy" id="2987524"/>
    <lineage>
        <taxon>Bacteria</taxon>
        <taxon>Pseudomonadati</taxon>
        <taxon>Pseudomonadota</taxon>
        <taxon>Betaproteobacteria</taxon>
        <taxon>Burkholderiales</taxon>
        <taxon>Oxalobacteraceae</taxon>
        <taxon>Janthinobacterium</taxon>
    </lineage>
</organism>
<comment type="caution">
    <text evidence="4">The sequence shown here is derived from an EMBL/GenBank/DDBJ whole genome shotgun (WGS) entry which is preliminary data.</text>
</comment>
<dbReference type="SUPFAM" id="SSF49785">
    <property type="entry name" value="Galactose-binding domain-like"/>
    <property type="match status" value="1"/>
</dbReference>
<evidence type="ECO:0000256" key="1">
    <source>
        <dbReference type="SAM" id="SignalP"/>
    </source>
</evidence>
<evidence type="ECO:0000259" key="2">
    <source>
        <dbReference type="Pfam" id="PF04862"/>
    </source>
</evidence>
<protein>
    <submittedName>
        <fullName evidence="4">DUF642 domain-containing protein</fullName>
    </submittedName>
</protein>
<proteinExistence type="predicted"/>
<dbReference type="InterPro" id="IPR013424">
    <property type="entry name" value="Ice-binding_C"/>
</dbReference>
<dbReference type="InterPro" id="IPR008979">
    <property type="entry name" value="Galactose-bd-like_sf"/>
</dbReference>
<dbReference type="NCBIfam" id="NF035944">
    <property type="entry name" value="PEPxxWA-CTERM"/>
    <property type="match status" value="1"/>
</dbReference>
<keyword evidence="5" id="KW-1185">Reference proteome</keyword>
<feature type="chain" id="PRO_5046468952" evidence="1">
    <location>
        <begin position="23"/>
        <end position="215"/>
    </location>
</feature>
<evidence type="ECO:0000259" key="3">
    <source>
        <dbReference type="Pfam" id="PF07589"/>
    </source>
</evidence>
<dbReference type="RefSeq" id="WP_273671308.1">
    <property type="nucleotide sequence ID" value="NZ_JAQQXR010000005.1"/>
</dbReference>